<comment type="cofactor">
    <cofactor evidence="1">
        <name>Mg(2+)</name>
        <dbReference type="ChEBI" id="CHEBI:18420"/>
    </cofactor>
</comment>
<evidence type="ECO:0000256" key="16">
    <source>
        <dbReference type="ARBA" id="ARBA00048514"/>
    </source>
</evidence>
<evidence type="ECO:0000256" key="3">
    <source>
        <dbReference type="ARBA" id="ARBA00004658"/>
    </source>
</evidence>
<evidence type="ECO:0000256" key="20">
    <source>
        <dbReference type="ARBA" id="ARBA00079369"/>
    </source>
</evidence>
<dbReference type="GO" id="GO:0004515">
    <property type="term" value="F:nicotinate-nucleotide adenylyltransferase activity"/>
    <property type="evidence" value="ECO:0007669"/>
    <property type="project" value="UniProtKB-EC"/>
</dbReference>
<keyword evidence="9" id="KW-0662">Pyridine nucleotide biosynthesis</keyword>
<organism evidence="23 24">
    <name type="scientific">Albula glossodonta</name>
    <name type="common">roundjaw bonefish</name>
    <dbReference type="NCBI Taxonomy" id="121402"/>
    <lineage>
        <taxon>Eukaryota</taxon>
        <taxon>Metazoa</taxon>
        <taxon>Chordata</taxon>
        <taxon>Craniata</taxon>
        <taxon>Vertebrata</taxon>
        <taxon>Euteleostomi</taxon>
        <taxon>Actinopterygii</taxon>
        <taxon>Neopterygii</taxon>
        <taxon>Teleostei</taxon>
        <taxon>Albuliformes</taxon>
        <taxon>Albulidae</taxon>
        <taxon>Albula</taxon>
    </lineage>
</organism>
<evidence type="ECO:0000313" key="23">
    <source>
        <dbReference type="EMBL" id="KAG9343153.1"/>
    </source>
</evidence>
<keyword evidence="24" id="KW-1185">Reference proteome</keyword>
<dbReference type="GO" id="GO:0000309">
    <property type="term" value="F:nicotinamide-nucleotide adenylyltransferase activity"/>
    <property type="evidence" value="ECO:0007669"/>
    <property type="project" value="UniProtKB-EC"/>
</dbReference>
<feature type="region of interest" description="Disordered" evidence="22">
    <location>
        <begin position="40"/>
        <end position="62"/>
    </location>
</feature>
<evidence type="ECO:0000256" key="9">
    <source>
        <dbReference type="ARBA" id="ARBA00022642"/>
    </source>
</evidence>
<dbReference type="GO" id="GO:0005524">
    <property type="term" value="F:ATP binding"/>
    <property type="evidence" value="ECO:0007669"/>
    <property type="project" value="UniProtKB-KW"/>
</dbReference>
<evidence type="ECO:0000256" key="22">
    <source>
        <dbReference type="SAM" id="MobiDB-lite"/>
    </source>
</evidence>
<comment type="subcellular location">
    <subcellularLocation>
        <location evidence="2">Mitochondrion</location>
    </subcellularLocation>
</comment>
<evidence type="ECO:0000313" key="24">
    <source>
        <dbReference type="Proteomes" id="UP000824540"/>
    </source>
</evidence>
<dbReference type="EC" id="2.7.7.1" evidence="8"/>
<evidence type="ECO:0000256" key="7">
    <source>
        <dbReference type="ARBA" id="ARBA00012389"/>
    </source>
</evidence>
<keyword evidence="11" id="KW-0548">Nucleotidyltransferase</keyword>
<evidence type="ECO:0000256" key="4">
    <source>
        <dbReference type="ARBA" id="ARBA00005019"/>
    </source>
</evidence>
<accession>A0A8T2NQL1</accession>
<evidence type="ECO:0000256" key="12">
    <source>
        <dbReference type="ARBA" id="ARBA00022741"/>
    </source>
</evidence>
<evidence type="ECO:0000256" key="17">
    <source>
        <dbReference type="ARBA" id="ARBA00048969"/>
    </source>
</evidence>
<evidence type="ECO:0000256" key="5">
    <source>
        <dbReference type="ARBA" id="ARBA00007064"/>
    </source>
</evidence>
<evidence type="ECO:0000256" key="14">
    <source>
        <dbReference type="ARBA" id="ARBA00023027"/>
    </source>
</evidence>
<dbReference type="GO" id="GO:0009435">
    <property type="term" value="P:NAD+ biosynthetic process"/>
    <property type="evidence" value="ECO:0007669"/>
    <property type="project" value="TreeGrafter"/>
</dbReference>
<reference evidence="23" key="1">
    <citation type="thesis" date="2021" institute="BYU ScholarsArchive" country="Provo, UT, USA">
        <title>Applications of and Algorithms for Genome Assembly and Genomic Analyses with an Emphasis on Marine Teleosts.</title>
        <authorList>
            <person name="Pickett B.D."/>
        </authorList>
    </citation>
    <scope>NUCLEOTIDE SEQUENCE</scope>
    <source>
        <strain evidence="23">HI-2016</strain>
    </source>
</reference>
<evidence type="ECO:0000256" key="11">
    <source>
        <dbReference type="ARBA" id="ARBA00022695"/>
    </source>
</evidence>
<evidence type="ECO:0000256" key="1">
    <source>
        <dbReference type="ARBA" id="ARBA00001946"/>
    </source>
</evidence>
<dbReference type="EC" id="2.7.7.18" evidence="7"/>
<dbReference type="EMBL" id="JAFBMS010000024">
    <property type="protein sequence ID" value="KAG9343153.1"/>
    <property type="molecule type" value="Genomic_DNA"/>
</dbReference>
<dbReference type="OrthoDB" id="422187at2759"/>
<evidence type="ECO:0000256" key="6">
    <source>
        <dbReference type="ARBA" id="ARBA00011881"/>
    </source>
</evidence>
<comment type="function">
    <text evidence="21">Catalyzes the formation of NAD(+) from nicotinamide mononucleotide (NMN) and ATP. Can also use the deamidated form; nicotinic acid mononucleotide (NaMN) as substrate with the same efficiency. Can use triazofurin monophosphate (TrMP) as substrate. Can also use GTP and ITP as nucleotide donors. Also catalyzes the reverse reaction, i.e. the pyrophosphorolytic cleavage of NAD(+). For the pyrophosphorolytic activity, can use NAD(+), NADH, NaAD, nicotinic acid adenine dinucleotide phosphate (NHD), nicotinamide guanine dinucleotide (NGD) as substrates. Fails to cleave phosphorylated dinucleotides NADP(+), NADPH and NaADP(+). Protects against axonal degeneration following injury. May be involved in the maintenance of axonal integrity. Also functions as a stress-response chaperone protein that prevents toxic aggregation of proteins; this function may be independent of its NAD(+) synthesis activity.</text>
</comment>
<dbReference type="Proteomes" id="UP000824540">
    <property type="component" value="Unassembled WGS sequence"/>
</dbReference>
<evidence type="ECO:0000256" key="2">
    <source>
        <dbReference type="ARBA" id="ARBA00004173"/>
    </source>
</evidence>
<dbReference type="PANTHER" id="PTHR12039:SF7">
    <property type="entry name" value="NICOTINAMIDE_NICOTINIC ACID MONONUCLEOTIDE ADENYLYLTRANSFERASE 3"/>
    <property type="match status" value="1"/>
</dbReference>
<proteinExistence type="inferred from homology"/>
<dbReference type="GO" id="GO:0005759">
    <property type="term" value="C:mitochondrial matrix"/>
    <property type="evidence" value="ECO:0007669"/>
    <property type="project" value="UniProtKB-ARBA"/>
</dbReference>
<feature type="region of interest" description="Disordered" evidence="22">
    <location>
        <begin position="118"/>
        <end position="139"/>
    </location>
</feature>
<evidence type="ECO:0000256" key="18">
    <source>
        <dbReference type="ARBA" id="ARBA00074013"/>
    </source>
</evidence>
<evidence type="ECO:0000256" key="21">
    <source>
        <dbReference type="ARBA" id="ARBA00093425"/>
    </source>
</evidence>
<keyword evidence="10" id="KW-0808">Transferase</keyword>
<dbReference type="PANTHER" id="PTHR12039">
    <property type="entry name" value="NICOTINAMIDE MONONUCLEOTIDE ADENYLYLTRANSFERASE"/>
    <property type="match status" value="1"/>
</dbReference>
<protein>
    <recommendedName>
        <fullName evidence="18">Nicotinamide/nicotinic acid mononucleotide adenylyltransferase 3</fullName>
        <ecNumber evidence="8">2.7.7.1</ecNumber>
        <ecNumber evidence="7">2.7.7.18</ecNumber>
    </recommendedName>
    <alternativeName>
        <fullName evidence="19">Nicotinamide-nucleotide adenylyltransferase 3</fullName>
    </alternativeName>
    <alternativeName>
        <fullName evidence="20">Nicotinate-nucleotide adenylyltransferase 3</fullName>
    </alternativeName>
</protein>
<sequence length="273" mass="30081">MARLALRSSDWVTVDDWESKQPDWTATVLTMSPELSADVRPGAVHPLTHPPPPPGAPLTAGVDAGSCSIHDTRVLMKARRGGDSPLCATPCLDQKGKVRGTVSVTMCPGHHYGRILKQHPSTCPDGASPPDSHHPPAGAPQLKLLCGADFLRTFHVPGLWLAEHVEEVAGRFGLVCVSRGNLQPDRAVHESDTLSRHSHNIFQVREWVHNEISATEVRRALRRGLSVKYLLPDLVIDYIREHNLYTWESEQKNKDTVLRPLRQQGAPSETLAD</sequence>
<dbReference type="SUPFAM" id="SSF52374">
    <property type="entry name" value="Nucleotidylyl transferase"/>
    <property type="match status" value="1"/>
</dbReference>
<evidence type="ECO:0000256" key="15">
    <source>
        <dbReference type="ARBA" id="ARBA00023128"/>
    </source>
</evidence>
<dbReference type="AlphaFoldDB" id="A0A8T2NQL1"/>
<keyword evidence="12" id="KW-0547">Nucleotide-binding</keyword>
<comment type="caution">
    <text evidence="23">The sequence shown here is derived from an EMBL/GenBank/DDBJ whole genome shotgun (WGS) entry which is preliminary data.</text>
</comment>
<evidence type="ECO:0000256" key="19">
    <source>
        <dbReference type="ARBA" id="ARBA00075132"/>
    </source>
</evidence>
<comment type="catalytic activity">
    <reaction evidence="16">
        <text>nicotinate beta-D-ribonucleotide + ATP + H(+) = deamido-NAD(+) + diphosphate</text>
        <dbReference type="Rhea" id="RHEA:22860"/>
        <dbReference type="ChEBI" id="CHEBI:15378"/>
        <dbReference type="ChEBI" id="CHEBI:30616"/>
        <dbReference type="ChEBI" id="CHEBI:33019"/>
        <dbReference type="ChEBI" id="CHEBI:57502"/>
        <dbReference type="ChEBI" id="CHEBI:58437"/>
        <dbReference type="EC" id="2.7.7.18"/>
    </reaction>
    <physiologicalReaction direction="left-to-right" evidence="16">
        <dbReference type="Rhea" id="RHEA:22861"/>
    </physiologicalReaction>
    <physiologicalReaction direction="right-to-left" evidence="16">
        <dbReference type="Rhea" id="RHEA:22862"/>
    </physiologicalReaction>
</comment>
<keyword evidence="15" id="KW-0496">Mitochondrion</keyword>
<evidence type="ECO:0000256" key="8">
    <source>
        <dbReference type="ARBA" id="ARBA00012390"/>
    </source>
</evidence>
<comment type="pathway">
    <text evidence="4">Cofactor biosynthesis; NAD(+) biosynthesis; deamido-NAD(+) from nicotinate D-ribonucleotide: step 1/1.</text>
</comment>
<name>A0A8T2NQL1_9TELE</name>
<evidence type="ECO:0000256" key="10">
    <source>
        <dbReference type="ARBA" id="ARBA00022679"/>
    </source>
</evidence>
<gene>
    <name evidence="23" type="ORF">JZ751_014126</name>
</gene>
<comment type="pathway">
    <text evidence="3">Cofactor biosynthesis; NAD(+) biosynthesis; NAD(+) from nicotinamide D-ribonucleotide: step 1/1.</text>
</comment>
<comment type="subunit">
    <text evidence="6">Homotetramer.</text>
</comment>
<dbReference type="FunFam" id="3.40.50.620:FF:000221">
    <property type="entry name" value="Nicotinamide/nicotinic acid mononucleotide adenylyltransferase 3"/>
    <property type="match status" value="1"/>
</dbReference>
<dbReference type="InterPro" id="IPR051182">
    <property type="entry name" value="Euk_NMN_adenylyltrnsfrase"/>
</dbReference>
<keyword evidence="14" id="KW-0520">NAD</keyword>
<comment type="catalytic activity">
    <reaction evidence="17">
        <text>beta-nicotinamide D-ribonucleotide + ATP + H(+) = diphosphate + NAD(+)</text>
        <dbReference type="Rhea" id="RHEA:21360"/>
        <dbReference type="ChEBI" id="CHEBI:14649"/>
        <dbReference type="ChEBI" id="CHEBI:15378"/>
        <dbReference type="ChEBI" id="CHEBI:30616"/>
        <dbReference type="ChEBI" id="CHEBI:33019"/>
        <dbReference type="ChEBI" id="CHEBI:57540"/>
        <dbReference type="EC" id="2.7.7.1"/>
    </reaction>
    <physiologicalReaction direction="left-to-right" evidence="17">
        <dbReference type="Rhea" id="RHEA:21361"/>
    </physiologicalReaction>
    <physiologicalReaction direction="right-to-left" evidence="17">
        <dbReference type="Rhea" id="RHEA:21362"/>
    </physiologicalReaction>
</comment>
<dbReference type="InterPro" id="IPR014729">
    <property type="entry name" value="Rossmann-like_a/b/a_fold"/>
</dbReference>
<comment type="similarity">
    <text evidence="5">Belongs to the eukaryotic NMN adenylyltransferase family.</text>
</comment>
<dbReference type="Gene3D" id="3.40.50.620">
    <property type="entry name" value="HUPs"/>
    <property type="match status" value="1"/>
</dbReference>
<evidence type="ECO:0000256" key="13">
    <source>
        <dbReference type="ARBA" id="ARBA00022840"/>
    </source>
</evidence>
<keyword evidence="13" id="KW-0067">ATP-binding</keyword>